<keyword evidence="1" id="KW-1133">Transmembrane helix</keyword>
<proteinExistence type="predicted"/>
<feature type="transmembrane region" description="Helical" evidence="1">
    <location>
        <begin position="196"/>
        <end position="220"/>
    </location>
</feature>
<keyword evidence="1" id="KW-0472">Membrane</keyword>
<accession>A0AAN5RER7</accession>
<dbReference type="InterPro" id="IPR046188">
    <property type="entry name" value="DUF6216"/>
</dbReference>
<feature type="transmembrane region" description="Helical" evidence="1">
    <location>
        <begin position="12"/>
        <end position="31"/>
    </location>
</feature>
<sequence>MPYATDIFISEFLHSPLGSIVAALTIVGLLYKIFNKMGDILFRYKKYHSVILKNAGIPAFVLNAFLISFSLRGLPSTGRLDKVSTFLFFILFIFSSWHFVPTFIKVLRAQPDTTLLIWTKTGKEFYASESKITDAEIFGSPQWSLSADDCVRNASGKKNEGGFLSDNKYYLCGLITSKEGKLYLKNSVAEFKKDRCYIYGIILTVEFISLWVFFCGVFHICCVKKVRRHILIEQKKAILCARGDFTPAGIYSIYQELECKTRS</sequence>
<feature type="transmembrane region" description="Helical" evidence="1">
    <location>
        <begin position="83"/>
        <end position="100"/>
    </location>
</feature>
<feature type="transmembrane region" description="Helical" evidence="1">
    <location>
        <begin position="51"/>
        <end position="71"/>
    </location>
</feature>
<keyword evidence="1" id="KW-0812">Transmembrane</keyword>
<name>A0AAN5RER7_KLEOX</name>
<comment type="caution">
    <text evidence="2">The sequence shown here is derived from an EMBL/GenBank/DDBJ whole genome shotgun (WGS) entry which is preliminary data.</text>
</comment>
<dbReference type="Proteomes" id="UP000856143">
    <property type="component" value="Unassembled WGS sequence"/>
</dbReference>
<evidence type="ECO:0000256" key="1">
    <source>
        <dbReference type="SAM" id="Phobius"/>
    </source>
</evidence>
<evidence type="ECO:0000313" key="3">
    <source>
        <dbReference type="Proteomes" id="UP000856143"/>
    </source>
</evidence>
<dbReference type="EMBL" id="DACSEO010000047">
    <property type="protein sequence ID" value="HAT1682925.1"/>
    <property type="molecule type" value="Genomic_DNA"/>
</dbReference>
<protein>
    <submittedName>
        <fullName evidence="2">Uncharacterized protein</fullName>
    </submittedName>
</protein>
<organism evidence="2 3">
    <name type="scientific">Klebsiella oxytoca</name>
    <dbReference type="NCBI Taxonomy" id="571"/>
    <lineage>
        <taxon>Bacteria</taxon>
        <taxon>Pseudomonadati</taxon>
        <taxon>Pseudomonadota</taxon>
        <taxon>Gammaproteobacteria</taxon>
        <taxon>Enterobacterales</taxon>
        <taxon>Enterobacteriaceae</taxon>
        <taxon>Klebsiella/Raoultella group</taxon>
        <taxon>Klebsiella</taxon>
    </lineage>
</organism>
<evidence type="ECO:0000313" key="2">
    <source>
        <dbReference type="EMBL" id="HAT1682925.1"/>
    </source>
</evidence>
<reference evidence="2" key="1">
    <citation type="journal article" date="2018" name="Genome Biol.">
        <title>SKESA: strategic k-mer extension for scrupulous assemblies.</title>
        <authorList>
            <person name="Souvorov A."/>
            <person name="Agarwala R."/>
            <person name="Lipman D.J."/>
        </authorList>
    </citation>
    <scope>NUCLEOTIDE SEQUENCE</scope>
    <source>
        <strain evidence="2">R404</strain>
    </source>
</reference>
<dbReference type="Pfam" id="PF19723">
    <property type="entry name" value="DUF6216"/>
    <property type="match status" value="1"/>
</dbReference>
<reference evidence="2" key="2">
    <citation type="submission" date="2020-11" db="EMBL/GenBank/DDBJ databases">
        <authorList>
            <consortium name="NCBI Pathogen Detection Project"/>
        </authorList>
    </citation>
    <scope>NUCLEOTIDE SEQUENCE</scope>
    <source>
        <strain evidence="2">R404</strain>
    </source>
</reference>
<dbReference type="AlphaFoldDB" id="A0AAN5RER7"/>
<gene>
    <name evidence="2" type="ORF">I8Y21_003635</name>
</gene>